<name>A0A224VB95_9LACO</name>
<evidence type="ECO:0000313" key="1">
    <source>
        <dbReference type="EMBL" id="GAW71059.1"/>
    </source>
</evidence>
<evidence type="ECO:0000313" key="2">
    <source>
        <dbReference type="EMBL" id="TDG93435.1"/>
    </source>
</evidence>
<dbReference type="Proteomes" id="UP000294668">
    <property type="component" value="Unassembled WGS sequence"/>
</dbReference>
<proteinExistence type="predicted"/>
<reference evidence="1 3" key="1">
    <citation type="journal article" date="2017" name="Biosci Microbiota Food Health">
        <title>Genomic characterization reconfirms the taxonomic status of Lactobacillus parakefiri.</title>
        <authorList>
            <person name="Tanizawa Y."/>
            <person name="Kobayashi H."/>
            <person name="Kaminuma E."/>
            <person name="Sakamoto M."/>
            <person name="Ohkuma M."/>
            <person name="Nakamura Y."/>
            <person name="Arita M."/>
            <person name="Tohno M."/>
        </authorList>
    </citation>
    <scope>NUCLEOTIDE SEQUENCE [LARGE SCALE GENOMIC DNA]</scope>
    <source>
        <strain evidence="1 3">JCM 8573</strain>
    </source>
</reference>
<dbReference type="AlphaFoldDB" id="A0A224VB95"/>
<comment type="caution">
    <text evidence="1">The sequence shown here is derived from an EMBL/GenBank/DDBJ whole genome shotgun (WGS) entry which is preliminary data.</text>
</comment>
<accession>A0A224VB95</accession>
<keyword evidence="4" id="KW-1185">Reference proteome</keyword>
<organism evidence="1 3">
    <name type="scientific">Lentilactobacillus parakefiri</name>
    <dbReference type="NCBI Taxonomy" id="152332"/>
    <lineage>
        <taxon>Bacteria</taxon>
        <taxon>Bacillati</taxon>
        <taxon>Bacillota</taxon>
        <taxon>Bacilli</taxon>
        <taxon>Lactobacillales</taxon>
        <taxon>Lactobacillaceae</taxon>
        <taxon>Lentilactobacillus</taxon>
    </lineage>
</organism>
<dbReference type="EMBL" id="BDGB01000008">
    <property type="protein sequence ID" value="GAW71059.1"/>
    <property type="molecule type" value="Genomic_DNA"/>
</dbReference>
<gene>
    <name evidence="2" type="ORF">C5L28_000346</name>
    <name evidence="1" type="ORF">LPKJCM_00130</name>
</gene>
<dbReference type="Proteomes" id="UP000214739">
    <property type="component" value="Unassembled WGS sequence"/>
</dbReference>
<sequence length="51" mass="6114">MIEFNTDSNQYRVQPDTISKYPTNNLDHLISRLTEFSRLNEFLTEYTIAWS</sequence>
<dbReference type="EMBL" id="PUFL01000032">
    <property type="protein sequence ID" value="TDG93435.1"/>
    <property type="molecule type" value="Genomic_DNA"/>
</dbReference>
<reference evidence="2 4" key="2">
    <citation type="journal article" date="2019" name="Appl. Microbiol. Biotechnol.">
        <title>Uncovering carbohydrate metabolism through a genotype-phenotype association study of 56 lactic acid bacteria genomes.</title>
        <authorList>
            <person name="Buron-Moles G."/>
            <person name="Chailyan A."/>
            <person name="Dolejs I."/>
            <person name="Forster J."/>
            <person name="Miks M.H."/>
        </authorList>
    </citation>
    <scope>NUCLEOTIDE SEQUENCE [LARGE SCALE GENOMIC DNA]</scope>
    <source>
        <strain evidence="2 4">DSM 10551</strain>
    </source>
</reference>
<protein>
    <submittedName>
        <fullName evidence="1">Uncharacterized protein</fullName>
    </submittedName>
</protein>
<evidence type="ECO:0000313" key="3">
    <source>
        <dbReference type="Proteomes" id="UP000214739"/>
    </source>
</evidence>
<reference evidence="2" key="3">
    <citation type="submission" date="2019-02" db="EMBL/GenBank/DDBJ databases">
        <authorList>
            <person name="Buron G."/>
            <person name="Chaylann A."/>
            <person name="Dolejs I."/>
            <person name="Forster J."/>
            <person name="Miks M.H."/>
        </authorList>
    </citation>
    <scope>NUCLEOTIDE SEQUENCE</scope>
    <source>
        <strain evidence="2">DSM 10551</strain>
    </source>
</reference>
<evidence type="ECO:0000313" key="4">
    <source>
        <dbReference type="Proteomes" id="UP000294668"/>
    </source>
</evidence>